<reference evidence="2" key="1">
    <citation type="submission" date="2020-12" db="UniProtKB">
        <authorList>
            <consortium name="WormBaseParasite"/>
        </authorList>
    </citation>
    <scope>IDENTIFICATION</scope>
    <source>
        <strain evidence="2">MHco3</strain>
    </source>
</reference>
<protein>
    <submittedName>
        <fullName evidence="2">Uncharacterized protein</fullName>
    </submittedName>
</protein>
<dbReference type="OMA" id="QYCTRAK"/>
<proteinExistence type="predicted"/>
<evidence type="ECO:0000313" key="2">
    <source>
        <dbReference type="WBParaSite" id="HCON_00183260-00001"/>
    </source>
</evidence>
<dbReference type="AlphaFoldDB" id="A0A7I4Z372"/>
<organism evidence="1 2">
    <name type="scientific">Haemonchus contortus</name>
    <name type="common">Barber pole worm</name>
    <dbReference type="NCBI Taxonomy" id="6289"/>
    <lineage>
        <taxon>Eukaryota</taxon>
        <taxon>Metazoa</taxon>
        <taxon>Ecdysozoa</taxon>
        <taxon>Nematoda</taxon>
        <taxon>Chromadorea</taxon>
        <taxon>Rhabditida</taxon>
        <taxon>Rhabditina</taxon>
        <taxon>Rhabditomorpha</taxon>
        <taxon>Strongyloidea</taxon>
        <taxon>Trichostrongylidae</taxon>
        <taxon>Haemonchus</taxon>
    </lineage>
</organism>
<keyword evidence="1" id="KW-1185">Reference proteome</keyword>
<name>A0A7I4Z372_HAECO</name>
<dbReference type="Proteomes" id="UP000025227">
    <property type="component" value="Unplaced"/>
</dbReference>
<dbReference type="OrthoDB" id="10528955at2759"/>
<dbReference type="WBParaSite" id="HCON_00183260-00001">
    <property type="protein sequence ID" value="HCON_00183260-00001"/>
    <property type="gene ID" value="HCON_00183260"/>
</dbReference>
<accession>A0A7I4Z372</accession>
<sequence length="75" mass="8063">MLAATDGVVNSDADFEEGRLGWVNDWLHIAPGPKQVPDWSWSCPGPARHTSTNRQDLLCGALSMEGLPGFTLLGV</sequence>
<evidence type="ECO:0000313" key="1">
    <source>
        <dbReference type="Proteomes" id="UP000025227"/>
    </source>
</evidence>